<reference evidence="1" key="1">
    <citation type="journal article" date="2021" name="PeerJ">
        <title>Extensive microbial diversity within the chicken gut microbiome revealed by metagenomics and culture.</title>
        <authorList>
            <person name="Gilroy R."/>
            <person name="Ravi A."/>
            <person name="Getino M."/>
            <person name="Pursley I."/>
            <person name="Horton D.L."/>
            <person name="Alikhan N.F."/>
            <person name="Baker D."/>
            <person name="Gharbi K."/>
            <person name="Hall N."/>
            <person name="Watson M."/>
            <person name="Adriaenssens E.M."/>
            <person name="Foster-Nyarko E."/>
            <person name="Jarju S."/>
            <person name="Secka A."/>
            <person name="Antonio M."/>
            <person name="Oren A."/>
            <person name="Chaudhuri R.R."/>
            <person name="La Ragione R."/>
            <person name="Hildebrand F."/>
            <person name="Pallen M.J."/>
        </authorList>
    </citation>
    <scope>NUCLEOTIDE SEQUENCE</scope>
    <source>
        <strain evidence="1">5790</strain>
    </source>
</reference>
<protein>
    <submittedName>
        <fullName evidence="1">Uncharacterized protein</fullName>
    </submittedName>
</protein>
<dbReference type="AlphaFoldDB" id="A0A9D1TM04"/>
<name>A0A9D1TM04_9FIRM</name>
<sequence>MYEGILAAKLCELSSSCAQLKDRTDVCRNEDADGLKASIRQISEECAESEAALKNGALNGKNPGAAALSELYLEFSERLAETVKNISGKALFDELSPSEDDAERAMLFAEYAIDFAVYAARQATLAAMTAVYKEKRLSSAEDGRGKL</sequence>
<organism evidence="1 2">
    <name type="scientific">Candidatus Monoglobus merdigallinarum</name>
    <dbReference type="NCBI Taxonomy" id="2838698"/>
    <lineage>
        <taxon>Bacteria</taxon>
        <taxon>Bacillati</taxon>
        <taxon>Bacillota</taxon>
        <taxon>Clostridia</taxon>
        <taxon>Monoglobales</taxon>
        <taxon>Monoglobaceae</taxon>
        <taxon>Monoglobus</taxon>
    </lineage>
</organism>
<evidence type="ECO:0000313" key="1">
    <source>
        <dbReference type="EMBL" id="HIV85248.1"/>
    </source>
</evidence>
<accession>A0A9D1TM04</accession>
<gene>
    <name evidence="1" type="ORF">H9900_00375</name>
</gene>
<proteinExistence type="predicted"/>
<reference evidence="1" key="2">
    <citation type="submission" date="2021-04" db="EMBL/GenBank/DDBJ databases">
        <authorList>
            <person name="Gilroy R."/>
        </authorList>
    </citation>
    <scope>NUCLEOTIDE SEQUENCE</scope>
    <source>
        <strain evidence="1">5790</strain>
    </source>
</reference>
<dbReference type="Proteomes" id="UP000824162">
    <property type="component" value="Unassembled WGS sequence"/>
</dbReference>
<evidence type="ECO:0000313" key="2">
    <source>
        <dbReference type="Proteomes" id="UP000824162"/>
    </source>
</evidence>
<comment type="caution">
    <text evidence="1">The sequence shown here is derived from an EMBL/GenBank/DDBJ whole genome shotgun (WGS) entry which is preliminary data.</text>
</comment>
<dbReference type="EMBL" id="DXIJ01000005">
    <property type="protein sequence ID" value="HIV85248.1"/>
    <property type="molecule type" value="Genomic_DNA"/>
</dbReference>